<dbReference type="EMBL" id="JAMPLM010000049">
    <property type="protein sequence ID" value="MEP1061960.1"/>
    <property type="molecule type" value="Genomic_DNA"/>
</dbReference>
<gene>
    <name evidence="3" type="ORF">NDI38_26660</name>
</gene>
<dbReference type="Pfam" id="PF01593">
    <property type="entry name" value="Amino_oxidase"/>
    <property type="match status" value="1"/>
</dbReference>
<dbReference type="Gene3D" id="3.50.50.60">
    <property type="entry name" value="FAD/NAD(P)-binding domain"/>
    <property type="match status" value="1"/>
</dbReference>
<dbReference type="InterPro" id="IPR002937">
    <property type="entry name" value="Amino_oxidase"/>
</dbReference>
<feature type="transmembrane region" description="Helical" evidence="1">
    <location>
        <begin position="12"/>
        <end position="32"/>
    </location>
</feature>
<dbReference type="Gene3D" id="3.30.70.1990">
    <property type="match status" value="1"/>
</dbReference>
<evidence type="ECO:0000313" key="4">
    <source>
        <dbReference type="Proteomes" id="UP001476950"/>
    </source>
</evidence>
<organism evidence="3 4">
    <name type="scientific">Stenomitos frigidus AS-A4</name>
    <dbReference type="NCBI Taxonomy" id="2933935"/>
    <lineage>
        <taxon>Bacteria</taxon>
        <taxon>Bacillati</taxon>
        <taxon>Cyanobacteriota</taxon>
        <taxon>Cyanophyceae</taxon>
        <taxon>Leptolyngbyales</taxon>
        <taxon>Leptolyngbyaceae</taxon>
        <taxon>Stenomitos</taxon>
    </lineage>
</organism>
<proteinExistence type="predicted"/>
<keyword evidence="1" id="KW-1133">Transmembrane helix</keyword>
<evidence type="ECO:0000256" key="1">
    <source>
        <dbReference type="SAM" id="Phobius"/>
    </source>
</evidence>
<keyword evidence="1" id="KW-0472">Membrane</keyword>
<dbReference type="InterPro" id="IPR036188">
    <property type="entry name" value="FAD/NAD-bd_sf"/>
</dbReference>
<sequence length="441" mass="49809">MNTKPFETKDAKGLNIAVIGAGAAGLTAAYLLQQNHNVTIFEKDKRLGGHAHTLVVEQGPDAGTPLDIGFMVLNDHNYPTMHRLIHQLGDVEIEESDMSFSYHSEESKLEYAYANPKSKSSRLNNGIGGVPTKDQKLDPVVIKIIKEIYKFGCKASQDLADGILANLTLGQYLEAEGFSTDLINLYIIPSASAIWSTAPSQITDFPAATFLHFMNNHGMLTRDQIPKWQYIKGGSRNYINTIIRKFKGRVKTNSQVDSISRESDGVYIKENSNTYKFDYVVFGVHADQVLNLLSDPSEEEICLLGTWKYQLNRTIVHTDISVMPSHKEAWASWNYTQELENNLDFYSVTYHLNRIQNHRHTQNQYFVTLNRRQEIPEKAILHQVDFTHPVYTFEAVNTQKGLIQLNGTRRTFFCGSYLGYGFHEDAIKSGVAVANQFDISL</sequence>
<reference evidence="3 4" key="1">
    <citation type="submission" date="2022-04" db="EMBL/GenBank/DDBJ databases">
        <title>Positive selection, recombination, and allopatry shape intraspecific diversity of widespread and dominant cyanobacteria.</title>
        <authorList>
            <person name="Wei J."/>
            <person name="Shu W."/>
            <person name="Hu C."/>
        </authorList>
    </citation>
    <scope>NUCLEOTIDE SEQUENCE [LARGE SCALE GENOMIC DNA]</scope>
    <source>
        <strain evidence="3 4">AS-A4</strain>
    </source>
</reference>
<name>A0ABV0KRX6_9CYAN</name>
<accession>A0ABV0KRX6</accession>
<dbReference type="Proteomes" id="UP001476950">
    <property type="component" value="Unassembled WGS sequence"/>
</dbReference>
<dbReference type="PANTHER" id="PTHR42923">
    <property type="entry name" value="PROTOPORPHYRINOGEN OXIDASE"/>
    <property type="match status" value="1"/>
</dbReference>
<feature type="domain" description="Amine oxidase" evidence="2">
    <location>
        <begin position="24"/>
        <end position="304"/>
    </location>
</feature>
<evidence type="ECO:0000313" key="3">
    <source>
        <dbReference type="EMBL" id="MEP1061960.1"/>
    </source>
</evidence>
<dbReference type="SUPFAM" id="SSF51905">
    <property type="entry name" value="FAD/NAD(P)-binding domain"/>
    <property type="match status" value="1"/>
</dbReference>
<dbReference type="InterPro" id="IPR050464">
    <property type="entry name" value="Zeta_carotene_desat/Oxidored"/>
</dbReference>
<dbReference type="RefSeq" id="WP_190448447.1">
    <property type="nucleotide sequence ID" value="NZ_JAMPLM010000049.1"/>
</dbReference>
<comment type="caution">
    <text evidence="3">The sequence shown here is derived from an EMBL/GenBank/DDBJ whole genome shotgun (WGS) entry which is preliminary data.</text>
</comment>
<protein>
    <submittedName>
        <fullName evidence="3">FAD-dependent oxidoreductase</fullName>
    </submittedName>
</protein>
<dbReference type="Gene3D" id="1.10.405.20">
    <property type="match status" value="1"/>
</dbReference>
<dbReference type="PANTHER" id="PTHR42923:SF17">
    <property type="entry name" value="AMINE OXIDASE DOMAIN-CONTAINING PROTEIN"/>
    <property type="match status" value="1"/>
</dbReference>
<evidence type="ECO:0000259" key="2">
    <source>
        <dbReference type="Pfam" id="PF01593"/>
    </source>
</evidence>
<keyword evidence="4" id="KW-1185">Reference proteome</keyword>
<keyword evidence="1" id="KW-0812">Transmembrane</keyword>